<evidence type="ECO:0000256" key="7">
    <source>
        <dbReference type="PIRSR" id="PIRSR602081-2"/>
    </source>
</evidence>
<dbReference type="GO" id="GO:0071949">
    <property type="term" value="F:FAD binding"/>
    <property type="evidence" value="ECO:0007669"/>
    <property type="project" value="TreeGrafter"/>
</dbReference>
<protein>
    <submittedName>
        <fullName evidence="10">Deoxyribodipyrimidine photo-lyase</fullName>
    </submittedName>
</protein>
<feature type="domain" description="Photolyase/cryptochrome alpha/beta" evidence="9">
    <location>
        <begin position="2"/>
        <end position="131"/>
    </location>
</feature>
<feature type="site" description="Electron transfer via tryptophanyl radical" evidence="7">
    <location>
        <position position="383"/>
    </location>
</feature>
<gene>
    <name evidence="10" type="ORF">FQY79_03535</name>
</gene>
<dbReference type="EMBL" id="VOHE01000002">
    <property type="protein sequence ID" value="TWT20429.1"/>
    <property type="molecule type" value="Genomic_DNA"/>
</dbReference>
<keyword evidence="5 8" id="KW-0157">Chromophore</keyword>
<dbReference type="Proteomes" id="UP000315949">
    <property type="component" value="Unassembled WGS sequence"/>
</dbReference>
<comment type="similarity">
    <text evidence="2">Belongs to the DNA photolyase class-1 family.</text>
</comment>
<dbReference type="Gene3D" id="1.10.579.10">
    <property type="entry name" value="DNA Cyclobutane Dipyrimidine Photolyase, subunit A, domain 3"/>
    <property type="match status" value="1"/>
</dbReference>
<dbReference type="InterPro" id="IPR036134">
    <property type="entry name" value="Crypto/Photolyase_FAD-like_sf"/>
</dbReference>
<evidence type="ECO:0000256" key="4">
    <source>
        <dbReference type="ARBA" id="ARBA00022827"/>
    </source>
</evidence>
<dbReference type="GO" id="GO:0003677">
    <property type="term" value="F:DNA binding"/>
    <property type="evidence" value="ECO:0007669"/>
    <property type="project" value="TreeGrafter"/>
</dbReference>
<dbReference type="InterPro" id="IPR005101">
    <property type="entry name" value="Cryptochr/Photolyase_FAD-bd"/>
</dbReference>
<dbReference type="Gene3D" id="3.40.50.620">
    <property type="entry name" value="HUPs"/>
    <property type="match status" value="1"/>
</dbReference>
<dbReference type="InterPro" id="IPR014729">
    <property type="entry name" value="Rossmann-like_a/b/a_fold"/>
</dbReference>
<dbReference type="GO" id="GO:0003904">
    <property type="term" value="F:deoxyribodipyrimidine photo-lyase activity"/>
    <property type="evidence" value="ECO:0007669"/>
    <property type="project" value="TreeGrafter"/>
</dbReference>
<keyword evidence="3 6" id="KW-0285">Flavoprotein</keyword>
<dbReference type="InterPro" id="IPR018394">
    <property type="entry name" value="DNA_photolyase_1_CS_C"/>
</dbReference>
<dbReference type="SUPFAM" id="SSF52425">
    <property type="entry name" value="Cryptochrome/photolyase, N-terminal domain"/>
    <property type="match status" value="1"/>
</dbReference>
<dbReference type="InterPro" id="IPR002081">
    <property type="entry name" value="Cryptochrome/DNA_photolyase_1"/>
</dbReference>
<evidence type="ECO:0000259" key="9">
    <source>
        <dbReference type="PROSITE" id="PS51645"/>
    </source>
</evidence>
<dbReference type="OrthoDB" id="9772484at2"/>
<dbReference type="Pfam" id="PF00875">
    <property type="entry name" value="DNA_photolyase"/>
    <property type="match status" value="1"/>
</dbReference>
<keyword evidence="4 6" id="KW-0274">FAD</keyword>
<feature type="site" description="Electron transfer via tryptophanyl radical" evidence="7">
    <location>
        <position position="360"/>
    </location>
</feature>
<keyword evidence="10" id="KW-0456">Lyase</keyword>
<dbReference type="PANTHER" id="PTHR11455">
    <property type="entry name" value="CRYPTOCHROME"/>
    <property type="match status" value="1"/>
</dbReference>
<dbReference type="PROSITE" id="PS00394">
    <property type="entry name" value="DNA_PHOTOLYASES_1_1"/>
    <property type="match status" value="1"/>
</dbReference>
<reference evidence="10 11" key="1">
    <citation type="submission" date="2019-07" db="EMBL/GenBank/DDBJ databases">
        <title>Luteimonas sp. YD-1 nov., isolated from acidic soil.</title>
        <authorList>
            <person name="Zhou J."/>
        </authorList>
    </citation>
    <scope>NUCLEOTIDE SEQUENCE [LARGE SCALE GENOMIC DNA]</scope>
    <source>
        <strain evidence="10 11">YD-1</strain>
    </source>
</reference>
<dbReference type="RefSeq" id="WP_146310885.1">
    <property type="nucleotide sequence ID" value="NZ_VOHE01000002.1"/>
</dbReference>
<feature type="site" description="Electron transfer via tryptophanyl radical" evidence="7">
    <location>
        <position position="306"/>
    </location>
</feature>
<comment type="cofactor">
    <cofactor evidence="1">
        <name>(6R)-5,10-methylene-5,6,7,8-tetrahydrofolate</name>
        <dbReference type="ChEBI" id="CHEBI:15636"/>
    </cofactor>
</comment>
<feature type="binding site" evidence="6">
    <location>
        <position position="224"/>
    </location>
    <ligand>
        <name>FAD</name>
        <dbReference type="ChEBI" id="CHEBI:57692"/>
    </ligand>
</feature>
<name>A0A5C5U3W3_9GAMM</name>
<comment type="similarity">
    <text evidence="8">Belongs to the DNA photolyase family.</text>
</comment>
<evidence type="ECO:0000313" key="10">
    <source>
        <dbReference type="EMBL" id="TWT20429.1"/>
    </source>
</evidence>
<feature type="binding site" evidence="6">
    <location>
        <begin position="236"/>
        <end position="240"/>
    </location>
    <ligand>
        <name>FAD</name>
        <dbReference type="ChEBI" id="CHEBI:57692"/>
    </ligand>
</feature>
<evidence type="ECO:0000256" key="2">
    <source>
        <dbReference type="ARBA" id="ARBA00005862"/>
    </source>
</evidence>
<dbReference type="PROSITE" id="PS51645">
    <property type="entry name" value="PHR_CRY_ALPHA_BETA"/>
    <property type="match status" value="1"/>
</dbReference>
<evidence type="ECO:0000313" key="11">
    <source>
        <dbReference type="Proteomes" id="UP000315949"/>
    </source>
</evidence>
<dbReference type="AlphaFoldDB" id="A0A5C5U3W3"/>
<evidence type="ECO:0000256" key="5">
    <source>
        <dbReference type="ARBA" id="ARBA00022991"/>
    </source>
</evidence>
<comment type="cofactor">
    <cofactor evidence="6">
        <name>FAD</name>
        <dbReference type="ChEBI" id="CHEBI:57692"/>
    </cofactor>
    <text evidence="6">Binds 1 FAD per subunit.</text>
</comment>
<comment type="caution">
    <text evidence="10">The sequence shown here is derived from an EMBL/GenBank/DDBJ whole genome shotgun (WGS) entry which is preliminary data.</text>
</comment>
<dbReference type="InterPro" id="IPR006050">
    <property type="entry name" value="DNA_photolyase_N"/>
</dbReference>
<accession>A0A5C5U3W3</accession>
<evidence type="ECO:0000256" key="3">
    <source>
        <dbReference type="ARBA" id="ARBA00022630"/>
    </source>
</evidence>
<dbReference type="GO" id="GO:0006139">
    <property type="term" value="P:nucleobase-containing compound metabolic process"/>
    <property type="evidence" value="ECO:0007669"/>
    <property type="project" value="UniProtKB-ARBA"/>
</dbReference>
<dbReference type="Gene3D" id="1.25.40.80">
    <property type="match status" value="1"/>
</dbReference>
<dbReference type="GO" id="GO:0009416">
    <property type="term" value="P:response to light stimulus"/>
    <property type="evidence" value="ECO:0007669"/>
    <property type="project" value="TreeGrafter"/>
</dbReference>
<organism evidence="10 11">
    <name type="scientific">Luteimonas wenzhouensis</name>
    <dbReference type="NCBI Taxonomy" id="2599615"/>
    <lineage>
        <taxon>Bacteria</taxon>
        <taxon>Pseudomonadati</taxon>
        <taxon>Pseudomonadota</taxon>
        <taxon>Gammaproteobacteria</taxon>
        <taxon>Lysobacterales</taxon>
        <taxon>Lysobacteraceae</taxon>
        <taxon>Luteimonas</taxon>
    </lineage>
</organism>
<dbReference type="PRINTS" id="PR00147">
    <property type="entry name" value="DNAPHOTLYASE"/>
</dbReference>
<keyword evidence="11" id="KW-1185">Reference proteome</keyword>
<feature type="binding site" evidence="6">
    <location>
        <begin position="373"/>
        <end position="375"/>
    </location>
    <ligand>
        <name>FAD</name>
        <dbReference type="ChEBI" id="CHEBI:57692"/>
    </ligand>
</feature>
<proteinExistence type="inferred from homology"/>
<dbReference type="GO" id="GO:0006950">
    <property type="term" value="P:response to stress"/>
    <property type="evidence" value="ECO:0007669"/>
    <property type="project" value="UniProtKB-ARBA"/>
</dbReference>
<evidence type="ECO:0000256" key="6">
    <source>
        <dbReference type="PIRSR" id="PIRSR602081-1"/>
    </source>
</evidence>
<dbReference type="Pfam" id="PF03441">
    <property type="entry name" value="FAD_binding_7"/>
    <property type="match status" value="1"/>
</dbReference>
<feature type="binding site" evidence="6">
    <location>
        <position position="272"/>
    </location>
    <ligand>
        <name>FAD</name>
        <dbReference type="ChEBI" id="CHEBI:57692"/>
    </ligand>
</feature>
<dbReference type="SUPFAM" id="SSF48173">
    <property type="entry name" value="Cryptochrome/photolyase FAD-binding domain"/>
    <property type="match status" value="1"/>
</dbReference>
<dbReference type="PANTHER" id="PTHR11455:SF9">
    <property type="entry name" value="CRYPTOCHROME CIRCADIAN CLOCK 5 ISOFORM X1"/>
    <property type="match status" value="1"/>
</dbReference>
<evidence type="ECO:0000256" key="1">
    <source>
        <dbReference type="ARBA" id="ARBA00001932"/>
    </source>
</evidence>
<sequence>MANALVWFRNDLRLADQPALAAALAAGQVPVCVYIHEPEEEGDWAPGPAAEAWRHYSLAALDASLRARGSRLRIFRGPSRAVIEALVAACDIEAVYWTRRYEPAIERRDAAIKRALREQGVHAESFNGALLFEPWELATKQGGPYRVFTPFWRAALAHWRAHRLLDAPASIPDLEGDPDGIRLETLRLPPARDPDALLRHGWKPGEAGAHEALELFIEGALHGYRQGRDRPDQVGTSRLSPHLHFGEIAPWRIVAALETQRSAATSADIDAFVRELGWREFACHLLHHFPHTPDADFNPRFDRFEWAPPQRRLLQAWRLGRTGVPIVDAGMRELRESGWMHNRVRMLAASYLCKHLRQHWREGARWFWQHLVDADLASNTLGWQWVAGTGADAAPYFRVFNPVTQAVKFDPEGRYVARWLPELARLPMPARHAPWTAPQLARRLAPDYPARPVVGLEEGREAALAAWRALAASRREEDQGDAPEEGAPT</sequence>
<dbReference type="InterPro" id="IPR036155">
    <property type="entry name" value="Crypto/Photolyase_N_sf"/>
</dbReference>
<evidence type="ECO:0000256" key="8">
    <source>
        <dbReference type="RuleBase" id="RU004182"/>
    </source>
</evidence>